<dbReference type="EMBL" id="JBHMBC010000036">
    <property type="protein sequence ID" value="MFB9821540.1"/>
    <property type="molecule type" value="Genomic_DNA"/>
</dbReference>
<name>A0ABV5Y617_ARTRM</name>
<evidence type="ECO:0000313" key="7">
    <source>
        <dbReference type="Proteomes" id="UP001589702"/>
    </source>
</evidence>
<dbReference type="RefSeq" id="WP_234752358.1">
    <property type="nucleotide sequence ID" value="NZ_BAAAWN010000001.1"/>
</dbReference>
<evidence type="ECO:0000256" key="3">
    <source>
        <dbReference type="ARBA" id="ARBA00023163"/>
    </source>
</evidence>
<keyword evidence="2" id="KW-0238">DNA-binding</keyword>
<reference evidence="6 7" key="1">
    <citation type="submission" date="2024-09" db="EMBL/GenBank/DDBJ databases">
        <authorList>
            <person name="Sun Q."/>
            <person name="Mori K."/>
        </authorList>
    </citation>
    <scope>NUCLEOTIDE SEQUENCE [LARGE SCALE GENOMIC DNA]</scope>
    <source>
        <strain evidence="6 7">JCM 1334</strain>
    </source>
</reference>
<dbReference type="PRINTS" id="PR00598">
    <property type="entry name" value="HTHMARR"/>
</dbReference>
<dbReference type="Gene3D" id="1.10.10.10">
    <property type="entry name" value="Winged helix-like DNA-binding domain superfamily/Winged helix DNA-binding domain"/>
    <property type="match status" value="1"/>
</dbReference>
<dbReference type="SMART" id="SM00347">
    <property type="entry name" value="HTH_MARR"/>
    <property type="match status" value="1"/>
</dbReference>
<keyword evidence="1" id="KW-0805">Transcription regulation</keyword>
<feature type="domain" description="HTH marR-type" evidence="5">
    <location>
        <begin position="6"/>
        <end position="137"/>
    </location>
</feature>
<organism evidence="6 7">
    <name type="scientific">Arthrobacter ramosus</name>
    <dbReference type="NCBI Taxonomy" id="1672"/>
    <lineage>
        <taxon>Bacteria</taxon>
        <taxon>Bacillati</taxon>
        <taxon>Actinomycetota</taxon>
        <taxon>Actinomycetes</taxon>
        <taxon>Micrococcales</taxon>
        <taxon>Micrococcaceae</taxon>
        <taxon>Arthrobacter</taxon>
    </lineage>
</organism>
<dbReference type="InterPro" id="IPR000835">
    <property type="entry name" value="HTH_MarR-typ"/>
</dbReference>
<evidence type="ECO:0000256" key="4">
    <source>
        <dbReference type="SAM" id="MobiDB-lite"/>
    </source>
</evidence>
<feature type="region of interest" description="Disordered" evidence="4">
    <location>
        <begin position="138"/>
        <end position="157"/>
    </location>
</feature>
<dbReference type="Pfam" id="PF12802">
    <property type="entry name" value="MarR_2"/>
    <property type="match status" value="1"/>
</dbReference>
<keyword evidence="3" id="KW-0804">Transcription</keyword>
<keyword evidence="7" id="KW-1185">Reference proteome</keyword>
<feature type="compositionally biased region" description="Low complexity" evidence="4">
    <location>
        <begin position="147"/>
        <end position="157"/>
    </location>
</feature>
<dbReference type="PANTHER" id="PTHR42756:SF1">
    <property type="entry name" value="TRANSCRIPTIONAL REPRESSOR OF EMRAB OPERON"/>
    <property type="match status" value="1"/>
</dbReference>
<dbReference type="InterPro" id="IPR036390">
    <property type="entry name" value="WH_DNA-bd_sf"/>
</dbReference>
<gene>
    <name evidence="6" type="ORF">ACFFP1_18800</name>
</gene>
<accession>A0ABV5Y617</accession>
<dbReference type="InterPro" id="IPR036388">
    <property type="entry name" value="WH-like_DNA-bd_sf"/>
</dbReference>
<dbReference type="InterPro" id="IPR023187">
    <property type="entry name" value="Tscrpt_reg_MarR-type_CS"/>
</dbReference>
<evidence type="ECO:0000313" key="6">
    <source>
        <dbReference type="EMBL" id="MFB9821540.1"/>
    </source>
</evidence>
<proteinExistence type="predicted"/>
<sequence>MPDIERWPTGRLLSTAARLVEHAWDENLRAIGLTHAGVIALEVLSATGPITQTALAQIVRVQAQTMGQTLSRLEAHGHVSRRRSSEDRRVHVVSLTDAGREALERAVESEQQVLAQVSIDTSMFRQELKTVVRELADRQAPGGAGAGATLASAARED</sequence>
<dbReference type="PROSITE" id="PS01117">
    <property type="entry name" value="HTH_MARR_1"/>
    <property type="match status" value="1"/>
</dbReference>
<dbReference type="SUPFAM" id="SSF46785">
    <property type="entry name" value="Winged helix' DNA-binding domain"/>
    <property type="match status" value="1"/>
</dbReference>
<evidence type="ECO:0000256" key="1">
    <source>
        <dbReference type="ARBA" id="ARBA00023015"/>
    </source>
</evidence>
<evidence type="ECO:0000259" key="5">
    <source>
        <dbReference type="PROSITE" id="PS50995"/>
    </source>
</evidence>
<evidence type="ECO:0000256" key="2">
    <source>
        <dbReference type="ARBA" id="ARBA00023125"/>
    </source>
</evidence>
<dbReference type="PROSITE" id="PS50995">
    <property type="entry name" value="HTH_MARR_2"/>
    <property type="match status" value="1"/>
</dbReference>
<comment type="caution">
    <text evidence="6">The sequence shown here is derived from an EMBL/GenBank/DDBJ whole genome shotgun (WGS) entry which is preliminary data.</text>
</comment>
<dbReference type="Proteomes" id="UP001589702">
    <property type="component" value="Unassembled WGS sequence"/>
</dbReference>
<dbReference type="PANTHER" id="PTHR42756">
    <property type="entry name" value="TRANSCRIPTIONAL REGULATOR, MARR"/>
    <property type="match status" value="1"/>
</dbReference>
<protein>
    <submittedName>
        <fullName evidence="6">MarR family winged helix-turn-helix transcriptional regulator</fullName>
    </submittedName>
</protein>